<protein>
    <recommendedName>
        <fullName evidence="9">Helicase ATP-binding domain-containing protein</fullName>
    </recommendedName>
</protein>
<name>A0A3P6B4P8_BRACM</name>
<dbReference type="Gene3D" id="3.40.50.300">
    <property type="entry name" value="P-loop containing nucleotide triphosphate hydrolases"/>
    <property type="match status" value="1"/>
</dbReference>
<dbReference type="Gramene" id="A07p18160.2_BraZ1">
    <property type="protein sequence ID" value="A07p18160.2_BraZ1.CDS.1"/>
    <property type="gene ID" value="A07g18160.2_BraZ1"/>
</dbReference>
<dbReference type="PANTHER" id="PTHR45626:SF37">
    <property type="entry name" value="HELICASE ATP-BINDING DOMAIN-CONTAINING PROTEIN"/>
    <property type="match status" value="1"/>
</dbReference>
<feature type="domain" description="Helicase C-terminal" evidence="6">
    <location>
        <begin position="400"/>
        <end position="557"/>
    </location>
</feature>
<dbReference type="PANTHER" id="PTHR45626">
    <property type="entry name" value="TRANSCRIPTION TERMINATION FACTOR 2-RELATED"/>
    <property type="match status" value="1"/>
</dbReference>
<dbReference type="InterPro" id="IPR050628">
    <property type="entry name" value="SNF2_RAD54_helicase_TF"/>
</dbReference>
<keyword evidence="2" id="KW-0378">Hydrolase</keyword>
<dbReference type="SMART" id="SM00487">
    <property type="entry name" value="DEXDc"/>
    <property type="match status" value="1"/>
</dbReference>
<dbReference type="Pfam" id="PF00271">
    <property type="entry name" value="Helicase_C"/>
    <property type="match status" value="1"/>
</dbReference>
<dbReference type="AlphaFoldDB" id="A0A3P6B4P8"/>
<dbReference type="GO" id="GO:0016787">
    <property type="term" value="F:hydrolase activity"/>
    <property type="evidence" value="ECO:0007669"/>
    <property type="project" value="UniProtKB-KW"/>
</dbReference>
<dbReference type="EMBL" id="LR031574">
    <property type="protein sequence ID" value="VDC98117.1"/>
    <property type="molecule type" value="Genomic_DNA"/>
</dbReference>
<evidence type="ECO:0000256" key="4">
    <source>
        <dbReference type="SAM" id="MobiDB-lite"/>
    </source>
</evidence>
<proteinExistence type="predicted"/>
<dbReference type="InterPro" id="IPR049730">
    <property type="entry name" value="SNF2/RAD54-like_C"/>
</dbReference>
<dbReference type="GO" id="GO:0005524">
    <property type="term" value="F:ATP binding"/>
    <property type="evidence" value="ECO:0007669"/>
    <property type="project" value="UniProtKB-KW"/>
</dbReference>
<keyword evidence="1" id="KW-0547">Nucleotide-binding</keyword>
<dbReference type="EMBL" id="LS974623">
    <property type="protein sequence ID" value="CAG7902172.1"/>
    <property type="molecule type" value="Genomic_DNA"/>
</dbReference>
<reference evidence="8" key="1">
    <citation type="submission" date="2018-11" db="EMBL/GenBank/DDBJ databases">
        <authorList>
            <consortium name="Genoscope - CEA"/>
            <person name="William W."/>
        </authorList>
    </citation>
    <scope>NUCLEOTIDE SEQUENCE</scope>
</reference>
<gene>
    <name evidence="8" type="ORF">BRAA07T29364Z</name>
    <name evidence="7" type="ORF">BRAPAZ1V2_A07P18160.2</name>
</gene>
<dbReference type="SUPFAM" id="SSF52540">
    <property type="entry name" value="P-loop containing nucleoside triphosphate hydrolases"/>
    <property type="match status" value="2"/>
</dbReference>
<dbReference type="InterPro" id="IPR027417">
    <property type="entry name" value="P-loop_NTPase"/>
</dbReference>
<dbReference type="InterPro" id="IPR038718">
    <property type="entry name" value="SNF2-like_sf"/>
</dbReference>
<evidence type="ECO:0000313" key="7">
    <source>
        <dbReference type="EMBL" id="CAG7902172.1"/>
    </source>
</evidence>
<dbReference type="PROSITE" id="PS51192">
    <property type="entry name" value="HELICASE_ATP_BIND_1"/>
    <property type="match status" value="1"/>
</dbReference>
<evidence type="ECO:0000256" key="1">
    <source>
        <dbReference type="ARBA" id="ARBA00022741"/>
    </source>
</evidence>
<dbReference type="CDD" id="cd18008">
    <property type="entry name" value="DEXDc_SHPRH-like"/>
    <property type="match status" value="1"/>
</dbReference>
<sequence>MNYPIYISSSSDDEEDEVQEPTTSQQPVTTTIVNDERRIYQAALQDLNQPKTEKDLPHGVLSVPLMRHQKIALEWMRQKERSYNNCLGGILADDQGLGKTISIIALILLQKLKSQSRRVKKRSRRSGGTLVVCPASVVKQWAKELDDKVSPQNKLTVLVYHGSRRINDPVELAKYDVVVTTYALVTNEVLQSQKRFSGALGRVRWSRVVLDEAQTIKNHKTQVARACSSLNAKRRWCLSGTPIQNEVMDLFSYFKFLRYHPYAELCSFSQRIMVPIRNNRVKGYKKLQAVLRAILLRRTKETLLDGQPILHLPPKTINLTKVDFSPEEFAFYKTLEATSQSEFEAYAAAGAVYSNYAYILVMLLRLRQACDHPWLVKTSSFERVNQSGFTSTKINAVMNTLESLGKQVKTLVFSQWTGMLDLVEHSFGKSGVTFRRLDGTMSLVARDNAVKEFNNDPSVQVMLMSLKAGNLGLNMVSASHVIILDLWWNPTTEDQAIDRAHRIGQTQAVTVTRIAINNTVEDRILALQETKRIVVASALGEDPGELSATRLTEQDLGFLFFGVKQEHI</sequence>
<feature type="domain" description="Helicase ATP-binding" evidence="5">
    <location>
        <begin position="80"/>
        <end position="260"/>
    </location>
</feature>
<dbReference type="Proteomes" id="UP000694005">
    <property type="component" value="Chromosome A07"/>
</dbReference>
<dbReference type="InterPro" id="IPR000330">
    <property type="entry name" value="SNF2_N"/>
</dbReference>
<accession>A0A3P6B4P8</accession>
<evidence type="ECO:0000256" key="2">
    <source>
        <dbReference type="ARBA" id="ARBA00022801"/>
    </source>
</evidence>
<feature type="region of interest" description="Disordered" evidence="4">
    <location>
        <begin position="1"/>
        <end position="28"/>
    </location>
</feature>
<dbReference type="Gene3D" id="3.40.50.10810">
    <property type="entry name" value="Tandem AAA-ATPase domain"/>
    <property type="match status" value="1"/>
</dbReference>
<dbReference type="InterPro" id="IPR014001">
    <property type="entry name" value="Helicase_ATP-bd"/>
</dbReference>
<evidence type="ECO:0000259" key="5">
    <source>
        <dbReference type="PROSITE" id="PS51192"/>
    </source>
</evidence>
<evidence type="ECO:0000313" key="8">
    <source>
        <dbReference type="EMBL" id="VDC98117.1"/>
    </source>
</evidence>
<dbReference type="SMART" id="SM00490">
    <property type="entry name" value="HELICc"/>
    <property type="match status" value="1"/>
</dbReference>
<evidence type="ECO:0008006" key="9">
    <source>
        <dbReference type="Google" id="ProtNLM"/>
    </source>
</evidence>
<dbReference type="InterPro" id="IPR001650">
    <property type="entry name" value="Helicase_C-like"/>
</dbReference>
<organism evidence="8">
    <name type="scientific">Brassica campestris</name>
    <name type="common">Field mustard</name>
    <dbReference type="NCBI Taxonomy" id="3711"/>
    <lineage>
        <taxon>Eukaryota</taxon>
        <taxon>Viridiplantae</taxon>
        <taxon>Streptophyta</taxon>
        <taxon>Embryophyta</taxon>
        <taxon>Tracheophyta</taxon>
        <taxon>Spermatophyta</taxon>
        <taxon>Magnoliopsida</taxon>
        <taxon>eudicotyledons</taxon>
        <taxon>Gunneridae</taxon>
        <taxon>Pentapetalae</taxon>
        <taxon>rosids</taxon>
        <taxon>malvids</taxon>
        <taxon>Brassicales</taxon>
        <taxon>Brassicaceae</taxon>
        <taxon>Brassiceae</taxon>
        <taxon>Brassica</taxon>
    </lineage>
</organism>
<keyword evidence="3" id="KW-0067">ATP-binding</keyword>
<evidence type="ECO:0000256" key="3">
    <source>
        <dbReference type="ARBA" id="ARBA00022840"/>
    </source>
</evidence>
<dbReference type="Pfam" id="PF00176">
    <property type="entry name" value="SNF2-rel_dom"/>
    <property type="match status" value="1"/>
</dbReference>
<dbReference type="PROSITE" id="PS51194">
    <property type="entry name" value="HELICASE_CTER"/>
    <property type="match status" value="1"/>
</dbReference>
<dbReference type="CDD" id="cd18793">
    <property type="entry name" value="SF2_C_SNF"/>
    <property type="match status" value="1"/>
</dbReference>
<evidence type="ECO:0000259" key="6">
    <source>
        <dbReference type="PROSITE" id="PS51194"/>
    </source>
</evidence>